<evidence type="ECO:0000313" key="4">
    <source>
        <dbReference type="Proteomes" id="UP001163203"/>
    </source>
</evidence>
<dbReference type="SMART" id="SM00530">
    <property type="entry name" value="HTH_XRE"/>
    <property type="match status" value="1"/>
</dbReference>
<gene>
    <name evidence="3" type="ORF">ORV05_32505</name>
</gene>
<organism evidence="3 4">
    <name type="scientific">Amycolatopsis cynarae</name>
    <dbReference type="NCBI Taxonomy" id="2995223"/>
    <lineage>
        <taxon>Bacteria</taxon>
        <taxon>Bacillati</taxon>
        <taxon>Actinomycetota</taxon>
        <taxon>Actinomycetes</taxon>
        <taxon>Pseudonocardiales</taxon>
        <taxon>Pseudonocardiaceae</taxon>
        <taxon>Amycolatopsis</taxon>
    </lineage>
</organism>
<dbReference type="InterPro" id="IPR001387">
    <property type="entry name" value="Cro/C1-type_HTH"/>
</dbReference>
<dbReference type="Pfam" id="PF07883">
    <property type="entry name" value="Cupin_2"/>
    <property type="match status" value="1"/>
</dbReference>
<evidence type="ECO:0000256" key="1">
    <source>
        <dbReference type="ARBA" id="ARBA00023125"/>
    </source>
</evidence>
<reference evidence="3" key="1">
    <citation type="submission" date="2022-11" db="EMBL/GenBank/DDBJ databases">
        <authorList>
            <person name="Mo P."/>
        </authorList>
    </citation>
    <scope>NUCLEOTIDE SEQUENCE</scope>
    <source>
        <strain evidence="3">HUAS 11-8</strain>
    </source>
</reference>
<dbReference type="Gene3D" id="1.10.260.40">
    <property type="entry name" value="lambda repressor-like DNA-binding domains"/>
    <property type="match status" value="1"/>
</dbReference>
<dbReference type="Gene3D" id="2.60.120.10">
    <property type="entry name" value="Jelly Rolls"/>
    <property type="match status" value="1"/>
</dbReference>
<feature type="domain" description="HTH cro/C1-type" evidence="2">
    <location>
        <begin position="14"/>
        <end position="68"/>
    </location>
</feature>
<dbReference type="Proteomes" id="UP001163203">
    <property type="component" value="Chromosome"/>
</dbReference>
<dbReference type="CDD" id="cd00093">
    <property type="entry name" value="HTH_XRE"/>
    <property type="match status" value="1"/>
</dbReference>
<keyword evidence="4" id="KW-1185">Reference proteome</keyword>
<proteinExistence type="predicted"/>
<dbReference type="InterPro" id="IPR014710">
    <property type="entry name" value="RmlC-like_jellyroll"/>
</dbReference>
<dbReference type="PANTHER" id="PTHR46797:SF1">
    <property type="entry name" value="METHYLPHOSPHONATE SYNTHASE"/>
    <property type="match status" value="1"/>
</dbReference>
<dbReference type="PROSITE" id="PS50943">
    <property type="entry name" value="HTH_CROC1"/>
    <property type="match status" value="1"/>
</dbReference>
<dbReference type="InterPro" id="IPR011051">
    <property type="entry name" value="RmlC_Cupin_sf"/>
</dbReference>
<dbReference type="SUPFAM" id="SSF47413">
    <property type="entry name" value="lambda repressor-like DNA-binding domains"/>
    <property type="match status" value="1"/>
</dbReference>
<dbReference type="InterPro" id="IPR050807">
    <property type="entry name" value="TransReg_Diox_bact_type"/>
</dbReference>
<accession>A0ABY7B1I1</accession>
<dbReference type="EMBL" id="CP113836">
    <property type="protein sequence ID" value="WAL65553.1"/>
    <property type="molecule type" value="Genomic_DNA"/>
</dbReference>
<dbReference type="RefSeq" id="WP_268755707.1">
    <property type="nucleotide sequence ID" value="NZ_CP113836.1"/>
</dbReference>
<keyword evidence="1" id="KW-0238">DNA-binding</keyword>
<dbReference type="PANTHER" id="PTHR46797">
    <property type="entry name" value="HTH-TYPE TRANSCRIPTIONAL REGULATOR"/>
    <property type="match status" value="1"/>
</dbReference>
<dbReference type="InterPro" id="IPR010982">
    <property type="entry name" value="Lambda_DNA-bd_dom_sf"/>
</dbReference>
<dbReference type="InterPro" id="IPR013096">
    <property type="entry name" value="Cupin_2"/>
</dbReference>
<name>A0ABY7B1I1_9PSEU</name>
<dbReference type="Pfam" id="PF01381">
    <property type="entry name" value="HTH_3"/>
    <property type="match status" value="1"/>
</dbReference>
<evidence type="ECO:0000313" key="3">
    <source>
        <dbReference type="EMBL" id="WAL65553.1"/>
    </source>
</evidence>
<evidence type="ECO:0000259" key="2">
    <source>
        <dbReference type="PROSITE" id="PS50943"/>
    </source>
</evidence>
<dbReference type="CDD" id="cd02209">
    <property type="entry name" value="cupin_XRE_C"/>
    <property type="match status" value="1"/>
</dbReference>
<sequence length="186" mass="19565">MTDGEPAAVLARNIRARRIARHWSMDALAARAGLSKGVVVALEQGRGNPNLATLIRVGDALGVSLTALLEGTEAPSISVHDQGNLLWEGESGGTGRLLAGTDAPAPAELWRWRLQPGEEHRSEAHAPGTHELIHVLTGSLRLSVGQEEVTVPAGSTARMTADRPHGYANVGEEPVDYIGVVVVPVS</sequence>
<protein>
    <submittedName>
        <fullName evidence="3">XRE family transcriptional regulator</fullName>
    </submittedName>
</protein>
<dbReference type="SUPFAM" id="SSF51182">
    <property type="entry name" value="RmlC-like cupins"/>
    <property type="match status" value="1"/>
</dbReference>